<dbReference type="OrthoDB" id="63935at2759"/>
<evidence type="ECO:0000256" key="2">
    <source>
        <dbReference type="SAM" id="MobiDB-lite"/>
    </source>
</evidence>
<dbReference type="InParanoid" id="G2QC22"/>
<feature type="domain" description="NAD(P)-binding" evidence="3">
    <location>
        <begin position="156"/>
        <end position="260"/>
    </location>
</feature>
<dbReference type="PANTHER" id="PTHR43355">
    <property type="entry name" value="FLAVIN REDUCTASE (NADPH)"/>
    <property type="match status" value="1"/>
</dbReference>
<dbReference type="Gene3D" id="3.40.50.720">
    <property type="entry name" value="NAD(P)-binding Rossmann-like Domain"/>
    <property type="match status" value="2"/>
</dbReference>
<protein>
    <recommendedName>
        <fullName evidence="3">NAD(P)-binding domain-containing protein</fullName>
    </recommendedName>
</protein>
<reference evidence="4 5" key="1">
    <citation type="journal article" date="2011" name="Nat. Biotechnol.">
        <title>Comparative genomic analysis of the thermophilic biomass-degrading fungi Myceliophthora thermophila and Thielavia terrestris.</title>
        <authorList>
            <person name="Berka R.M."/>
            <person name="Grigoriev I.V."/>
            <person name="Otillar R."/>
            <person name="Salamov A."/>
            <person name="Grimwood J."/>
            <person name="Reid I."/>
            <person name="Ishmael N."/>
            <person name="John T."/>
            <person name="Darmond C."/>
            <person name="Moisan M.-C."/>
            <person name="Henrissat B."/>
            <person name="Coutinho P.M."/>
            <person name="Lombard V."/>
            <person name="Natvig D.O."/>
            <person name="Lindquist E."/>
            <person name="Schmutz J."/>
            <person name="Lucas S."/>
            <person name="Harris P."/>
            <person name="Powlowski J."/>
            <person name="Bellemare A."/>
            <person name="Taylor D."/>
            <person name="Butler G."/>
            <person name="de Vries R.P."/>
            <person name="Allijn I.E."/>
            <person name="van den Brink J."/>
            <person name="Ushinsky S."/>
            <person name="Storms R."/>
            <person name="Powell A.J."/>
            <person name="Paulsen I.T."/>
            <person name="Elbourne L.D.H."/>
            <person name="Baker S.E."/>
            <person name="Magnuson J."/>
            <person name="LaBoissiere S."/>
            <person name="Clutterbuck A.J."/>
            <person name="Martinez D."/>
            <person name="Wogulis M."/>
            <person name="de Leon A.L."/>
            <person name="Rey M.W."/>
            <person name="Tsang A."/>
        </authorList>
    </citation>
    <scope>NUCLEOTIDE SEQUENCE [LARGE SCALE GENOMIC DNA]</scope>
    <source>
        <strain evidence="5">ATCC 42464 / BCRC 31852 / DSM 1799</strain>
    </source>
</reference>
<dbReference type="RefSeq" id="XP_003662494.1">
    <property type="nucleotide sequence ID" value="XM_003662446.1"/>
</dbReference>
<sequence>MSSPPAKTDTKTILFLGATGGVGLSALRRSLAAGHSCIALCRTPSKLTSQLQQPDGGSGTVPPNLDIVQGDAHDAAALARCLARPVDAIVFSLGGRPTLRGLSEPQVCERGMATLLAALRETKAKREAAASATTTERGEEEIRTRQERGRGEGKKPRLVVVSTTGISEAERDVPLVMMPLYWAMLSAPHRDKRAMERLVVQEAGELADWTLVRGSLYTDGPATEGRVRAGMEDPVRRVVEVAAAPGYTISREDVGKWLFEECIEGGNKWVGKAAMISYCAIVGSVFGYILYLELGGGGVGPGKEALIYRMTLLVIIPT</sequence>
<dbReference type="InterPro" id="IPR036291">
    <property type="entry name" value="NAD(P)-bd_dom_sf"/>
</dbReference>
<dbReference type="HOGENOM" id="CLU_066707_0_0_1"/>
<comment type="similarity">
    <text evidence="1">Belongs to the avfA family.</text>
</comment>
<evidence type="ECO:0000313" key="5">
    <source>
        <dbReference type="Proteomes" id="UP000007322"/>
    </source>
</evidence>
<dbReference type="SUPFAM" id="SSF51735">
    <property type="entry name" value="NAD(P)-binding Rossmann-fold domains"/>
    <property type="match status" value="1"/>
</dbReference>
<dbReference type="KEGG" id="mtm:MYCTH_2303165"/>
<feature type="domain" description="NAD(P)-binding" evidence="3">
    <location>
        <begin position="17"/>
        <end position="136"/>
    </location>
</feature>
<accession>G2QC22</accession>
<dbReference type="EMBL" id="CP003004">
    <property type="protein sequence ID" value="AEO57249.1"/>
    <property type="molecule type" value="Genomic_DNA"/>
</dbReference>
<dbReference type="Pfam" id="PF13460">
    <property type="entry name" value="NAD_binding_10"/>
    <property type="match status" value="2"/>
</dbReference>
<evidence type="ECO:0000259" key="3">
    <source>
        <dbReference type="Pfam" id="PF13460"/>
    </source>
</evidence>
<dbReference type="Proteomes" id="UP000007322">
    <property type="component" value="Chromosome 3"/>
</dbReference>
<name>G2QC22_THET4</name>
<gene>
    <name evidence="4" type="ORF">MYCTH_2303165</name>
</gene>
<dbReference type="VEuPathDB" id="FungiDB:MYCTH_2303165"/>
<dbReference type="AlphaFoldDB" id="G2QC22"/>
<dbReference type="GO" id="GO:0042602">
    <property type="term" value="F:riboflavin reductase (NADPH) activity"/>
    <property type="evidence" value="ECO:0007669"/>
    <property type="project" value="TreeGrafter"/>
</dbReference>
<evidence type="ECO:0000256" key="1">
    <source>
        <dbReference type="ARBA" id="ARBA00038376"/>
    </source>
</evidence>
<dbReference type="GO" id="GO:0004074">
    <property type="term" value="F:biliverdin reductase [NAD(P)H] activity"/>
    <property type="evidence" value="ECO:0007669"/>
    <property type="project" value="TreeGrafter"/>
</dbReference>
<feature type="compositionally biased region" description="Basic and acidic residues" evidence="2">
    <location>
        <begin position="136"/>
        <end position="155"/>
    </location>
</feature>
<keyword evidence="5" id="KW-1185">Reference proteome</keyword>
<dbReference type="PANTHER" id="PTHR43355:SF2">
    <property type="entry name" value="FLAVIN REDUCTASE (NADPH)"/>
    <property type="match status" value="1"/>
</dbReference>
<evidence type="ECO:0000313" key="4">
    <source>
        <dbReference type="EMBL" id="AEO57249.1"/>
    </source>
</evidence>
<organism evidence="4 5">
    <name type="scientific">Thermothelomyces thermophilus (strain ATCC 42464 / BCRC 31852 / DSM 1799)</name>
    <name type="common">Sporotrichum thermophile</name>
    <dbReference type="NCBI Taxonomy" id="573729"/>
    <lineage>
        <taxon>Eukaryota</taxon>
        <taxon>Fungi</taxon>
        <taxon>Dikarya</taxon>
        <taxon>Ascomycota</taxon>
        <taxon>Pezizomycotina</taxon>
        <taxon>Sordariomycetes</taxon>
        <taxon>Sordariomycetidae</taxon>
        <taxon>Sordariales</taxon>
        <taxon>Chaetomiaceae</taxon>
        <taxon>Thermothelomyces</taxon>
    </lineage>
</organism>
<dbReference type="STRING" id="573729.G2QC22"/>
<dbReference type="InterPro" id="IPR051606">
    <property type="entry name" value="Polyketide_Oxido-like"/>
</dbReference>
<dbReference type="eggNOG" id="ENOG502S3UW">
    <property type="taxonomic scope" value="Eukaryota"/>
</dbReference>
<dbReference type="OMA" id="MLPLYHW"/>
<dbReference type="InterPro" id="IPR016040">
    <property type="entry name" value="NAD(P)-bd_dom"/>
</dbReference>
<feature type="region of interest" description="Disordered" evidence="2">
    <location>
        <begin position="126"/>
        <end position="156"/>
    </location>
</feature>
<dbReference type="GeneID" id="11512555"/>
<proteinExistence type="inferred from homology"/>